<dbReference type="Gene3D" id="3.40.50.300">
    <property type="entry name" value="P-loop containing nucleotide triphosphate hydrolases"/>
    <property type="match status" value="1"/>
</dbReference>
<protein>
    <recommendedName>
        <fullName evidence="1">(+)RNA virus helicase C-terminal domain-containing protein</fullName>
    </recommendedName>
</protein>
<name>A0AAU9TUT0_EUPED</name>
<evidence type="ECO:0000313" key="3">
    <source>
        <dbReference type="Proteomes" id="UP001153954"/>
    </source>
</evidence>
<sequence>MDAYYKMDRYTSAQILNLKQGTLYLFHTQEGKKLLMNQGYVASEGRRYEIYEAQGQTYGEVSIIQTKNDSFRIRDNVPRTVVTVTRHTDTCI</sequence>
<proteinExistence type="predicted"/>
<dbReference type="EMBL" id="CAKOGL010000008">
    <property type="protein sequence ID" value="CAH2089310.1"/>
    <property type="molecule type" value="Genomic_DNA"/>
</dbReference>
<evidence type="ECO:0000259" key="1">
    <source>
        <dbReference type="Pfam" id="PF01443"/>
    </source>
</evidence>
<dbReference type="InterPro" id="IPR027417">
    <property type="entry name" value="P-loop_NTPase"/>
</dbReference>
<accession>A0AAU9TUT0</accession>
<feature type="domain" description="(+)RNA virus helicase C-terminal" evidence="1">
    <location>
        <begin position="21"/>
        <end position="91"/>
    </location>
</feature>
<evidence type="ECO:0000313" key="2">
    <source>
        <dbReference type="EMBL" id="CAH2089310.1"/>
    </source>
</evidence>
<dbReference type="InterPro" id="IPR027351">
    <property type="entry name" value="(+)RNA_virus_helicase_core_dom"/>
</dbReference>
<keyword evidence="3" id="KW-1185">Reference proteome</keyword>
<dbReference type="Pfam" id="PF01443">
    <property type="entry name" value="Viral_helicase1"/>
    <property type="match status" value="1"/>
</dbReference>
<comment type="caution">
    <text evidence="2">The sequence shown here is derived from an EMBL/GenBank/DDBJ whole genome shotgun (WGS) entry which is preliminary data.</text>
</comment>
<organism evidence="2 3">
    <name type="scientific">Euphydryas editha</name>
    <name type="common">Edith's checkerspot</name>
    <dbReference type="NCBI Taxonomy" id="104508"/>
    <lineage>
        <taxon>Eukaryota</taxon>
        <taxon>Metazoa</taxon>
        <taxon>Ecdysozoa</taxon>
        <taxon>Arthropoda</taxon>
        <taxon>Hexapoda</taxon>
        <taxon>Insecta</taxon>
        <taxon>Pterygota</taxon>
        <taxon>Neoptera</taxon>
        <taxon>Endopterygota</taxon>
        <taxon>Lepidoptera</taxon>
        <taxon>Glossata</taxon>
        <taxon>Ditrysia</taxon>
        <taxon>Papilionoidea</taxon>
        <taxon>Nymphalidae</taxon>
        <taxon>Nymphalinae</taxon>
        <taxon>Euphydryas</taxon>
    </lineage>
</organism>
<dbReference type="GO" id="GO:0005524">
    <property type="term" value="F:ATP binding"/>
    <property type="evidence" value="ECO:0007669"/>
    <property type="project" value="InterPro"/>
</dbReference>
<gene>
    <name evidence="2" type="ORF">EEDITHA_LOCUS5377</name>
</gene>
<dbReference type="AlphaFoldDB" id="A0AAU9TUT0"/>
<dbReference type="Proteomes" id="UP001153954">
    <property type="component" value="Unassembled WGS sequence"/>
</dbReference>
<reference evidence="2" key="1">
    <citation type="submission" date="2022-03" db="EMBL/GenBank/DDBJ databases">
        <authorList>
            <person name="Tunstrom K."/>
        </authorList>
    </citation>
    <scope>NUCLEOTIDE SEQUENCE</scope>
</reference>